<protein>
    <submittedName>
        <fullName evidence="1">Inositol phosphophingolipids phospholipase C</fullName>
    </submittedName>
</protein>
<evidence type="ECO:0000313" key="2">
    <source>
        <dbReference type="Proteomes" id="UP000308600"/>
    </source>
</evidence>
<organism evidence="1 2">
    <name type="scientific">Pluteus cervinus</name>
    <dbReference type="NCBI Taxonomy" id="181527"/>
    <lineage>
        <taxon>Eukaryota</taxon>
        <taxon>Fungi</taxon>
        <taxon>Dikarya</taxon>
        <taxon>Basidiomycota</taxon>
        <taxon>Agaricomycotina</taxon>
        <taxon>Agaricomycetes</taxon>
        <taxon>Agaricomycetidae</taxon>
        <taxon>Agaricales</taxon>
        <taxon>Pluteineae</taxon>
        <taxon>Pluteaceae</taxon>
        <taxon>Pluteus</taxon>
    </lineage>
</organism>
<dbReference type="EMBL" id="ML208259">
    <property type="protein sequence ID" value="TFK77457.1"/>
    <property type="molecule type" value="Genomic_DNA"/>
</dbReference>
<proteinExistence type="predicted"/>
<keyword evidence="2" id="KW-1185">Reference proteome</keyword>
<gene>
    <name evidence="1" type="ORF">BDN72DRAFT_753293</name>
</gene>
<evidence type="ECO:0000313" key="1">
    <source>
        <dbReference type="EMBL" id="TFK77457.1"/>
    </source>
</evidence>
<name>A0ACD3BID8_9AGAR</name>
<sequence length="428" mass="46800">MATGNQLRILSLNCWGLKFISKFRKERYEAIANDILEANYDIVNLQEIWVFADFEYMRGRLSADFPHSKFFYSGALGAGLAIFSRFPFVGTSLFPYSLDGEPIDVAAGDWFVGKALASVTILHSMLGKVEIFNTHLFAKGGEHPHRLAGAWELAKLTRRSAELGNYVIVTGDLNGIPSSLALTIIGEHTGLFDSWLISHPQGAGGDDGGTFTAAEAIERFGVTADSPLNSWSAGKSLDDDAKKTLGKRLDYVLYRQPQKPQADAAQLYPALHCKDCKVVLTGLVPGKDYSYSDHFGLEATLEIENIPGTHFTAVEPELSSATIATVIQSLTERYRTARTRSRNEMIIFGSAVVGCVALAVGTAFLPFAWISSIFVVVAVALAWLATTWLYEGFLYGNWECNALMNITEELEIHRTGLAILSGQPPSPT</sequence>
<accession>A0ACD3BID8</accession>
<dbReference type="Proteomes" id="UP000308600">
    <property type="component" value="Unassembled WGS sequence"/>
</dbReference>
<reference evidence="1 2" key="1">
    <citation type="journal article" date="2019" name="Nat. Ecol. Evol.">
        <title>Megaphylogeny resolves global patterns of mushroom evolution.</title>
        <authorList>
            <person name="Varga T."/>
            <person name="Krizsan K."/>
            <person name="Foldi C."/>
            <person name="Dima B."/>
            <person name="Sanchez-Garcia M."/>
            <person name="Sanchez-Ramirez S."/>
            <person name="Szollosi G.J."/>
            <person name="Szarkandi J.G."/>
            <person name="Papp V."/>
            <person name="Albert L."/>
            <person name="Andreopoulos W."/>
            <person name="Angelini C."/>
            <person name="Antonin V."/>
            <person name="Barry K.W."/>
            <person name="Bougher N.L."/>
            <person name="Buchanan P."/>
            <person name="Buyck B."/>
            <person name="Bense V."/>
            <person name="Catcheside P."/>
            <person name="Chovatia M."/>
            <person name="Cooper J."/>
            <person name="Damon W."/>
            <person name="Desjardin D."/>
            <person name="Finy P."/>
            <person name="Geml J."/>
            <person name="Haridas S."/>
            <person name="Hughes K."/>
            <person name="Justo A."/>
            <person name="Karasinski D."/>
            <person name="Kautmanova I."/>
            <person name="Kiss B."/>
            <person name="Kocsube S."/>
            <person name="Kotiranta H."/>
            <person name="LaButti K.M."/>
            <person name="Lechner B.E."/>
            <person name="Liimatainen K."/>
            <person name="Lipzen A."/>
            <person name="Lukacs Z."/>
            <person name="Mihaltcheva S."/>
            <person name="Morgado L.N."/>
            <person name="Niskanen T."/>
            <person name="Noordeloos M.E."/>
            <person name="Ohm R.A."/>
            <person name="Ortiz-Santana B."/>
            <person name="Ovrebo C."/>
            <person name="Racz N."/>
            <person name="Riley R."/>
            <person name="Savchenko A."/>
            <person name="Shiryaev A."/>
            <person name="Soop K."/>
            <person name="Spirin V."/>
            <person name="Szebenyi C."/>
            <person name="Tomsovsky M."/>
            <person name="Tulloss R.E."/>
            <person name="Uehling J."/>
            <person name="Grigoriev I.V."/>
            <person name="Vagvolgyi C."/>
            <person name="Papp T."/>
            <person name="Martin F.M."/>
            <person name="Miettinen O."/>
            <person name="Hibbett D.S."/>
            <person name="Nagy L.G."/>
        </authorList>
    </citation>
    <scope>NUCLEOTIDE SEQUENCE [LARGE SCALE GENOMIC DNA]</scope>
    <source>
        <strain evidence="1 2">NL-1719</strain>
    </source>
</reference>